<organism evidence="1 2">
    <name type="scientific">Paraburkholderia fungorum</name>
    <dbReference type="NCBI Taxonomy" id="134537"/>
    <lineage>
        <taxon>Bacteria</taxon>
        <taxon>Pseudomonadati</taxon>
        <taxon>Pseudomonadota</taxon>
        <taxon>Betaproteobacteria</taxon>
        <taxon>Burkholderiales</taxon>
        <taxon>Burkholderiaceae</taxon>
        <taxon>Paraburkholderia</taxon>
    </lineage>
</organism>
<reference evidence="2" key="1">
    <citation type="submission" date="2016-10" db="EMBL/GenBank/DDBJ databases">
        <authorList>
            <person name="Varghese N."/>
        </authorList>
    </citation>
    <scope>NUCLEOTIDE SEQUENCE [LARGE SCALE GENOMIC DNA]</scope>
    <source>
        <strain evidence="2">GAS106B</strain>
    </source>
</reference>
<name>A0A1H1IZW7_9BURK</name>
<proteinExistence type="predicted"/>
<evidence type="ECO:0000313" key="2">
    <source>
        <dbReference type="Proteomes" id="UP000183487"/>
    </source>
</evidence>
<accession>A0A1H1IZW7</accession>
<protein>
    <recommendedName>
        <fullName evidence="3">H-NS histone family protein</fullName>
    </recommendedName>
</protein>
<dbReference type="Proteomes" id="UP000183487">
    <property type="component" value="Unassembled WGS sequence"/>
</dbReference>
<sequence>MAKLLTDSEFQRFSELQQKQSSFTITAEEADELRDIVAHAQKRRDDRAAAMQSIETFIQQFDIGPDELFSAEQIGEAARTFGLIPAAKKERVLPPSFTFNGKPYQWTARPLPDDIRVPLFDAFKAGESVKSFIATLKDANRCALTIARLERETGAVYAEALLEELSVTRAQVDEAAAKLPA</sequence>
<evidence type="ECO:0008006" key="3">
    <source>
        <dbReference type="Google" id="ProtNLM"/>
    </source>
</evidence>
<dbReference type="OrthoDB" id="9028412at2"/>
<gene>
    <name evidence="1" type="ORF">SAMN05443245_5966</name>
</gene>
<keyword evidence="2" id="KW-1185">Reference proteome</keyword>
<evidence type="ECO:0000313" key="1">
    <source>
        <dbReference type="EMBL" id="SDR43219.1"/>
    </source>
</evidence>
<dbReference type="EMBL" id="FNKP01000002">
    <property type="protein sequence ID" value="SDR43219.1"/>
    <property type="molecule type" value="Genomic_DNA"/>
</dbReference>
<dbReference type="RefSeq" id="WP_074770978.1">
    <property type="nucleotide sequence ID" value="NZ_FNKP01000002.1"/>
</dbReference>
<dbReference type="AlphaFoldDB" id="A0A1H1IZW7"/>